<dbReference type="Gene3D" id="1.10.3720.10">
    <property type="entry name" value="MetI-like"/>
    <property type="match status" value="1"/>
</dbReference>
<comment type="subcellular location">
    <subcellularLocation>
        <location evidence="1 7">Cell membrane</location>
        <topology evidence="1 7">Multi-pass membrane protein</topology>
    </subcellularLocation>
</comment>
<gene>
    <name evidence="9" type="ORF">B5766_02065</name>
</gene>
<proteinExistence type="inferred from homology"/>
<evidence type="ECO:0000313" key="9">
    <source>
        <dbReference type="EMBL" id="PDQ36222.1"/>
    </source>
</evidence>
<keyword evidence="3" id="KW-1003">Cell membrane</keyword>
<evidence type="ECO:0000259" key="8">
    <source>
        <dbReference type="PROSITE" id="PS50928"/>
    </source>
</evidence>
<feature type="transmembrane region" description="Helical" evidence="7">
    <location>
        <begin position="121"/>
        <end position="138"/>
    </location>
</feature>
<keyword evidence="6 7" id="KW-0472">Membrane</keyword>
<evidence type="ECO:0000256" key="5">
    <source>
        <dbReference type="ARBA" id="ARBA00022989"/>
    </source>
</evidence>
<keyword evidence="5 7" id="KW-1133">Transmembrane helix</keyword>
<feature type="transmembrane region" description="Helical" evidence="7">
    <location>
        <begin position="20"/>
        <end position="45"/>
    </location>
</feature>
<evidence type="ECO:0000313" key="10">
    <source>
        <dbReference type="Proteomes" id="UP000219994"/>
    </source>
</evidence>
<feature type="transmembrane region" description="Helical" evidence="7">
    <location>
        <begin position="173"/>
        <end position="197"/>
    </location>
</feature>
<feature type="transmembrane region" description="Helical" evidence="7">
    <location>
        <begin position="284"/>
        <end position="304"/>
    </location>
</feature>
<dbReference type="PROSITE" id="PS50928">
    <property type="entry name" value="ABC_TM1"/>
    <property type="match status" value="1"/>
</dbReference>
<dbReference type="SUPFAM" id="SSF161098">
    <property type="entry name" value="MetI-like"/>
    <property type="match status" value="1"/>
</dbReference>
<feature type="transmembrane region" description="Helical" evidence="7">
    <location>
        <begin position="88"/>
        <end position="109"/>
    </location>
</feature>
<dbReference type="PANTHER" id="PTHR43227">
    <property type="entry name" value="BLL4140 PROTEIN"/>
    <property type="match status" value="1"/>
</dbReference>
<keyword evidence="4 7" id="KW-0812">Transmembrane</keyword>
<keyword evidence="2 7" id="KW-0813">Transport</keyword>
<organism evidence="9 10">
    <name type="scientific">Candidatus Lumbricidiphila eiseniae</name>
    <dbReference type="NCBI Taxonomy" id="1969409"/>
    <lineage>
        <taxon>Bacteria</taxon>
        <taxon>Bacillati</taxon>
        <taxon>Actinomycetota</taxon>
        <taxon>Actinomycetes</taxon>
        <taxon>Micrococcales</taxon>
        <taxon>Microbacteriaceae</taxon>
        <taxon>Candidatus Lumbricidiphila</taxon>
    </lineage>
</organism>
<dbReference type="CDD" id="cd06261">
    <property type="entry name" value="TM_PBP2"/>
    <property type="match status" value="1"/>
</dbReference>
<dbReference type="EMBL" id="NAEP01000022">
    <property type="protein sequence ID" value="PDQ36222.1"/>
    <property type="molecule type" value="Genomic_DNA"/>
</dbReference>
<sequence length="308" mass="33413">MFAPYRRWAAPRHLRRGQWVGLLFVAPAVILFAVFGVYVVVYGFLLSFARWNGFSPDWTWVGVENYIALLGGNPAVSPKVAQATVNTLVGMLVLPIVVLVLGLALALLVNSVRRLRGLIRTVYFIPFVTTGIAVYYAWRFMYQPDGAVNAVLRALGLHSLAPVDGFLGNTTTALAAVIAVQVWSNVPIAMLLFLTGLQTIPDGVIEAARVDGASTVRTIWTIIVPLLNPVTALVVVIMLREALQNYQLYLLMTNGGPVNASNTLGLQSYSFAFGSITDLGFSSALGWLLAAVAIILAIVNLRVLRSRQ</sequence>
<comment type="similarity">
    <text evidence="7">Belongs to the binding-protein-dependent transport system permease family.</text>
</comment>
<dbReference type="PANTHER" id="PTHR43227:SF8">
    <property type="entry name" value="DIACETYLCHITOBIOSE UPTAKE SYSTEM PERMEASE PROTEIN DASB"/>
    <property type="match status" value="1"/>
</dbReference>
<accession>A0A2A6FTM5</accession>
<evidence type="ECO:0000256" key="1">
    <source>
        <dbReference type="ARBA" id="ARBA00004651"/>
    </source>
</evidence>
<evidence type="ECO:0000256" key="7">
    <source>
        <dbReference type="RuleBase" id="RU363032"/>
    </source>
</evidence>
<dbReference type="GO" id="GO:0005886">
    <property type="term" value="C:plasma membrane"/>
    <property type="evidence" value="ECO:0007669"/>
    <property type="project" value="UniProtKB-SubCell"/>
</dbReference>
<feature type="transmembrane region" description="Helical" evidence="7">
    <location>
        <begin position="218"/>
        <end position="239"/>
    </location>
</feature>
<dbReference type="InterPro" id="IPR050809">
    <property type="entry name" value="UgpAE/MalFG_permease"/>
</dbReference>
<evidence type="ECO:0000256" key="6">
    <source>
        <dbReference type="ARBA" id="ARBA00023136"/>
    </source>
</evidence>
<reference evidence="10" key="1">
    <citation type="submission" date="2017-03" db="EMBL/GenBank/DDBJ databases">
        <authorList>
            <person name="Lund M.B."/>
        </authorList>
    </citation>
    <scope>NUCLEOTIDE SEQUENCE [LARGE SCALE GENOMIC DNA]</scope>
</reference>
<protein>
    <recommendedName>
        <fullName evidence="8">ABC transmembrane type-1 domain-containing protein</fullName>
    </recommendedName>
</protein>
<dbReference type="Pfam" id="PF00528">
    <property type="entry name" value="BPD_transp_1"/>
    <property type="match status" value="1"/>
</dbReference>
<dbReference type="AlphaFoldDB" id="A0A2A6FTM5"/>
<evidence type="ECO:0000256" key="3">
    <source>
        <dbReference type="ARBA" id="ARBA00022475"/>
    </source>
</evidence>
<evidence type="ECO:0000256" key="4">
    <source>
        <dbReference type="ARBA" id="ARBA00022692"/>
    </source>
</evidence>
<comment type="caution">
    <text evidence="9">The sequence shown here is derived from an EMBL/GenBank/DDBJ whole genome shotgun (WGS) entry which is preliminary data.</text>
</comment>
<evidence type="ECO:0000256" key="2">
    <source>
        <dbReference type="ARBA" id="ARBA00022448"/>
    </source>
</evidence>
<dbReference type="InterPro" id="IPR000515">
    <property type="entry name" value="MetI-like"/>
</dbReference>
<name>A0A2A6FTM5_9MICO</name>
<feature type="domain" description="ABC transmembrane type-1" evidence="8">
    <location>
        <begin position="84"/>
        <end position="300"/>
    </location>
</feature>
<dbReference type="Proteomes" id="UP000219994">
    <property type="component" value="Unassembled WGS sequence"/>
</dbReference>
<dbReference type="GO" id="GO:0055085">
    <property type="term" value="P:transmembrane transport"/>
    <property type="evidence" value="ECO:0007669"/>
    <property type="project" value="InterPro"/>
</dbReference>
<dbReference type="InterPro" id="IPR035906">
    <property type="entry name" value="MetI-like_sf"/>
</dbReference>